<keyword evidence="3" id="KW-1185">Reference proteome</keyword>
<reference evidence="2" key="1">
    <citation type="submission" date="2021-06" db="EMBL/GenBank/DDBJ databases">
        <title>Comparative genomics, transcriptomics and evolutionary studies reveal genomic signatures of adaptation to plant cell wall in hemibiotrophic fungi.</title>
        <authorList>
            <consortium name="DOE Joint Genome Institute"/>
            <person name="Baroncelli R."/>
            <person name="Diaz J.F."/>
            <person name="Benocci T."/>
            <person name="Peng M."/>
            <person name="Battaglia E."/>
            <person name="Haridas S."/>
            <person name="Andreopoulos W."/>
            <person name="Labutti K."/>
            <person name="Pangilinan J."/>
            <person name="Floch G.L."/>
            <person name="Makela M.R."/>
            <person name="Henrissat B."/>
            <person name="Grigoriev I.V."/>
            <person name="Crouch J.A."/>
            <person name="De Vries R.P."/>
            <person name="Sukno S.A."/>
            <person name="Thon M.R."/>
        </authorList>
    </citation>
    <scope>NUCLEOTIDE SEQUENCE</scope>
    <source>
        <strain evidence="2">CBS 125086</strain>
    </source>
</reference>
<feature type="compositionally biased region" description="Acidic residues" evidence="1">
    <location>
        <begin position="130"/>
        <end position="141"/>
    </location>
</feature>
<dbReference type="RefSeq" id="XP_060412634.1">
    <property type="nucleotide sequence ID" value="XM_060560145.1"/>
</dbReference>
<organism evidence="2 3">
    <name type="scientific">Colletotrichum navitas</name>
    <dbReference type="NCBI Taxonomy" id="681940"/>
    <lineage>
        <taxon>Eukaryota</taxon>
        <taxon>Fungi</taxon>
        <taxon>Dikarya</taxon>
        <taxon>Ascomycota</taxon>
        <taxon>Pezizomycotina</taxon>
        <taxon>Sordariomycetes</taxon>
        <taxon>Hypocreomycetidae</taxon>
        <taxon>Glomerellales</taxon>
        <taxon>Glomerellaceae</taxon>
        <taxon>Colletotrichum</taxon>
        <taxon>Colletotrichum graminicola species complex</taxon>
    </lineage>
</organism>
<evidence type="ECO:0000313" key="2">
    <source>
        <dbReference type="EMBL" id="KAK1585617.1"/>
    </source>
</evidence>
<sequence>MTGCNGAVGNSPEEFTYDQNELVSRWVIDAEQEPPEAETKWWLHAKAVTFPEFFNKNTDDLLSLELVPMPEAGNHGACVAYYHSEDAQVMRDLYRKHGWPQAFPREEFRQAAAPDRLAAIRKMFPRSESDPEELEALENEILESQRQ</sequence>
<evidence type="ECO:0000256" key="1">
    <source>
        <dbReference type="SAM" id="MobiDB-lite"/>
    </source>
</evidence>
<feature type="region of interest" description="Disordered" evidence="1">
    <location>
        <begin position="124"/>
        <end position="147"/>
    </location>
</feature>
<proteinExistence type="predicted"/>
<dbReference type="AlphaFoldDB" id="A0AAD8PVT9"/>
<protein>
    <submittedName>
        <fullName evidence="2">Uncharacterized protein</fullName>
    </submittedName>
</protein>
<name>A0AAD8PVT9_9PEZI</name>
<dbReference type="EMBL" id="JAHLJV010000042">
    <property type="protein sequence ID" value="KAK1585617.1"/>
    <property type="molecule type" value="Genomic_DNA"/>
</dbReference>
<gene>
    <name evidence="2" type="ORF">LY79DRAFT_580860</name>
</gene>
<accession>A0AAD8PVT9</accession>
<comment type="caution">
    <text evidence="2">The sequence shown here is derived from an EMBL/GenBank/DDBJ whole genome shotgun (WGS) entry which is preliminary data.</text>
</comment>
<dbReference type="Proteomes" id="UP001230504">
    <property type="component" value="Unassembled WGS sequence"/>
</dbReference>
<evidence type="ECO:0000313" key="3">
    <source>
        <dbReference type="Proteomes" id="UP001230504"/>
    </source>
</evidence>
<dbReference type="GeneID" id="85444385"/>